<name>A0A2M4CEY5_9DIPT</name>
<evidence type="ECO:0000313" key="1">
    <source>
        <dbReference type="EMBL" id="MBW63829.1"/>
    </source>
</evidence>
<proteinExistence type="predicted"/>
<accession>A0A2M4CEY5</accession>
<dbReference type="AlphaFoldDB" id="A0A2M4CEY5"/>
<reference evidence="1" key="1">
    <citation type="submission" date="2018-01" db="EMBL/GenBank/DDBJ databases">
        <title>An insight into the sialome of Amazonian anophelines.</title>
        <authorList>
            <person name="Ribeiro J.M."/>
            <person name="Scarpassa V."/>
            <person name="Calvo E."/>
        </authorList>
    </citation>
    <scope>NUCLEOTIDE SEQUENCE</scope>
    <source>
        <tissue evidence="1">Salivary glands</tissue>
    </source>
</reference>
<sequence length="68" mass="7271">MFVLTFALHASAFELTGVACVLPTVHFRWSLRGLRSSLIDAGAIHCSHGLVGSSWKQRVAAAAAPHSR</sequence>
<dbReference type="EMBL" id="GGFJ01014688">
    <property type="protein sequence ID" value="MBW63829.1"/>
    <property type="molecule type" value="Transcribed_RNA"/>
</dbReference>
<organism evidence="1">
    <name type="scientific">Anopheles marajoara</name>
    <dbReference type="NCBI Taxonomy" id="58244"/>
    <lineage>
        <taxon>Eukaryota</taxon>
        <taxon>Metazoa</taxon>
        <taxon>Ecdysozoa</taxon>
        <taxon>Arthropoda</taxon>
        <taxon>Hexapoda</taxon>
        <taxon>Insecta</taxon>
        <taxon>Pterygota</taxon>
        <taxon>Neoptera</taxon>
        <taxon>Endopterygota</taxon>
        <taxon>Diptera</taxon>
        <taxon>Nematocera</taxon>
        <taxon>Culicoidea</taxon>
        <taxon>Culicidae</taxon>
        <taxon>Anophelinae</taxon>
        <taxon>Anopheles</taxon>
    </lineage>
</organism>
<protein>
    <submittedName>
        <fullName evidence="1">Putative secreted protein</fullName>
    </submittedName>
</protein>